<sequence length="665" mass="75230">MEIIWSSFWSVELEILPGYIVALLLSFGHVQNGYLLPTSSTLPILNVRYTLKSLIGVTPNVFVKMYVGELETWTMSIREVAELYESEKSFVVEVQRALSGLHSTALIALERTKEVKAGLVQELVKPSTLAYVKQWHKSVINLAAQTHSFHLVAQTHSFNQASILIVHASHPLLILSTFGCLRKTYHLLIQVLSEGVKEQTKLEDLWRITRGLSLKEFASISLHRSLSFPLLPHGTQVPCPHAESRKRVRESEYKIWSIGRPRMRHSCYVHLVCDIPSLRTSRAREHGPGESRDLHRTRSGDSEGSHQQQGQWYVEEVAAVVRGGRNSSPGSGGGSSDGGNGEGGAMTTAAEWQATAMAKMPTEEKEEKNLKSNHMKEYKERDFNVSMARAELNQTLQEIGGRRWRTFTVHHQGLAHLKEHQGLMVKMTTQVFKLKERMVWGPRLELRQMRKGDGTDGHIRYGPKTGEILRVDWLTILIRNDHLTHNIIGYVRKLLELTSIHETSIRIEKCVDVGISLFGGNSSDIGNQTDVLYESLTDIQSIDMARVKAIVSKQDVDGEPTRIQCWAEVAMTFTSPSAPADRDKRRQQTASYQKDKQQATQTSSKYFNFAKSRRIYQSAPKLQNNWFCMRIKTSAGLWDLHSNSCVVLEEPREVIGEIRGVRRSD</sequence>
<comment type="caution">
    <text evidence="2">The sequence shown here is derived from an EMBL/GenBank/DDBJ whole genome shotgun (WGS) entry which is preliminary data.</text>
</comment>
<protein>
    <submittedName>
        <fullName evidence="2">Uncharacterized protein</fullName>
    </submittedName>
</protein>
<reference evidence="2 3" key="1">
    <citation type="submission" date="2024-01" db="EMBL/GenBank/DDBJ databases">
        <title>Genome assemblies of Stephania.</title>
        <authorList>
            <person name="Yang L."/>
        </authorList>
    </citation>
    <scope>NUCLEOTIDE SEQUENCE [LARGE SCALE GENOMIC DNA]</scope>
    <source>
        <strain evidence="2">YNDBR</strain>
        <tissue evidence="2">Leaf</tissue>
    </source>
</reference>
<organism evidence="2 3">
    <name type="scientific">Stephania yunnanensis</name>
    <dbReference type="NCBI Taxonomy" id="152371"/>
    <lineage>
        <taxon>Eukaryota</taxon>
        <taxon>Viridiplantae</taxon>
        <taxon>Streptophyta</taxon>
        <taxon>Embryophyta</taxon>
        <taxon>Tracheophyta</taxon>
        <taxon>Spermatophyta</taxon>
        <taxon>Magnoliopsida</taxon>
        <taxon>Ranunculales</taxon>
        <taxon>Menispermaceae</taxon>
        <taxon>Menispermoideae</taxon>
        <taxon>Cissampelideae</taxon>
        <taxon>Stephania</taxon>
    </lineage>
</organism>
<gene>
    <name evidence="2" type="ORF">Syun_003412</name>
</gene>
<feature type="compositionally biased region" description="Basic and acidic residues" evidence="1">
    <location>
        <begin position="282"/>
        <end position="304"/>
    </location>
</feature>
<dbReference type="Proteomes" id="UP001420932">
    <property type="component" value="Unassembled WGS sequence"/>
</dbReference>
<feature type="compositionally biased region" description="Polar residues" evidence="1">
    <location>
        <begin position="588"/>
        <end position="599"/>
    </location>
</feature>
<dbReference type="AlphaFoldDB" id="A0AAP0L3Q0"/>
<evidence type="ECO:0000313" key="2">
    <source>
        <dbReference type="EMBL" id="KAK9162510.1"/>
    </source>
</evidence>
<feature type="region of interest" description="Disordered" evidence="1">
    <location>
        <begin position="280"/>
        <end position="311"/>
    </location>
</feature>
<feature type="region of interest" description="Disordered" evidence="1">
    <location>
        <begin position="576"/>
        <end position="599"/>
    </location>
</feature>
<feature type="region of interest" description="Disordered" evidence="1">
    <location>
        <begin position="323"/>
        <end position="345"/>
    </location>
</feature>
<feature type="compositionally biased region" description="Gly residues" evidence="1">
    <location>
        <begin position="330"/>
        <end position="344"/>
    </location>
</feature>
<evidence type="ECO:0000256" key="1">
    <source>
        <dbReference type="SAM" id="MobiDB-lite"/>
    </source>
</evidence>
<name>A0AAP0L3Q0_9MAGN</name>
<accession>A0AAP0L3Q0</accession>
<keyword evidence="3" id="KW-1185">Reference proteome</keyword>
<evidence type="ECO:0000313" key="3">
    <source>
        <dbReference type="Proteomes" id="UP001420932"/>
    </source>
</evidence>
<dbReference type="EMBL" id="JBBNAF010000002">
    <property type="protein sequence ID" value="KAK9162510.1"/>
    <property type="molecule type" value="Genomic_DNA"/>
</dbReference>
<proteinExistence type="predicted"/>